<dbReference type="PANTHER" id="PTHR44169">
    <property type="entry name" value="NADPH-DEPENDENT 1-ACYLDIHYDROXYACETONE PHOSPHATE REDUCTASE"/>
    <property type="match status" value="1"/>
</dbReference>
<dbReference type="PRINTS" id="PR00081">
    <property type="entry name" value="GDHRDH"/>
</dbReference>
<dbReference type="SMART" id="SM00822">
    <property type="entry name" value="PKS_KR"/>
    <property type="match status" value="1"/>
</dbReference>
<dbReference type="SUPFAM" id="SSF51735">
    <property type="entry name" value="NAD(P)-binding Rossmann-fold domains"/>
    <property type="match status" value="1"/>
</dbReference>
<comment type="caution">
    <text evidence="5">The sequence shown here is derived from an EMBL/GenBank/DDBJ whole genome shotgun (WGS) entry which is preliminary data.</text>
</comment>
<evidence type="ECO:0000313" key="5">
    <source>
        <dbReference type="EMBL" id="EAT15303.1"/>
    </source>
</evidence>
<evidence type="ECO:0000259" key="4">
    <source>
        <dbReference type="SMART" id="SM00822"/>
    </source>
</evidence>
<evidence type="ECO:0000256" key="3">
    <source>
        <dbReference type="RuleBase" id="RU000363"/>
    </source>
</evidence>
<dbReference type="InterPro" id="IPR002347">
    <property type="entry name" value="SDR_fam"/>
</dbReference>
<dbReference type="CDD" id="cd05374">
    <property type="entry name" value="17beta-HSD-like_SDR_c"/>
    <property type="match status" value="1"/>
</dbReference>
<keyword evidence="6" id="KW-1185">Reference proteome</keyword>
<feature type="domain" description="Ketoreductase" evidence="4">
    <location>
        <begin position="8"/>
        <end position="187"/>
    </location>
</feature>
<organism evidence="5 6">
    <name type="scientific">Desulfuromonas acetoxidans (strain DSM 684 / 11070)</name>
    <dbReference type="NCBI Taxonomy" id="281689"/>
    <lineage>
        <taxon>Bacteria</taxon>
        <taxon>Pseudomonadati</taxon>
        <taxon>Thermodesulfobacteriota</taxon>
        <taxon>Desulfuromonadia</taxon>
        <taxon>Desulfuromonadales</taxon>
        <taxon>Desulfuromonadaceae</taxon>
        <taxon>Desulfuromonas</taxon>
    </lineage>
</organism>
<reference evidence="5" key="1">
    <citation type="submission" date="2006-05" db="EMBL/GenBank/DDBJ databases">
        <title>Annotation of the draft genome assembly of Desulfuromonas acetoxidans DSM 684.</title>
        <authorList>
            <consortium name="US DOE Joint Genome Institute (JGI-ORNL)"/>
            <person name="Larimer F."/>
            <person name="Land M."/>
            <person name="Hauser L."/>
        </authorList>
    </citation>
    <scope>NUCLEOTIDE SEQUENCE [LARGE SCALE GENOMIC DNA]</scope>
    <source>
        <strain evidence="5">DSM 684</strain>
    </source>
</reference>
<dbReference type="InterPro" id="IPR057326">
    <property type="entry name" value="KR_dom"/>
</dbReference>
<dbReference type="Pfam" id="PF00106">
    <property type="entry name" value="adh_short"/>
    <property type="match status" value="1"/>
</dbReference>
<dbReference type="RefSeq" id="WP_006001272.1">
    <property type="nucleotide sequence ID" value="NZ_AAEW02000012.1"/>
</dbReference>
<name>Q1JYA3_DESA6</name>
<sequence>MTSMGQQRWVVVTGASSGIGRDIALTLYQYDYRVIATARRDEDLEELRRLGLTTCALELADSASVDRAINTILSLCDNALYALINNAAYGQPGAVEDLSRDSLEQQFAVNLFGTHQLTVGLLPALKQGAEGRLVTISSVLGLVAFPWQGAYNASKFALEGLTDTLRLELYDSPVKVSLIEPGPIRSRFRQNALEAFQQDINWQDSDHANDYRRVTNYYAASDHPTPFTGSPALVTKRVLHALSSPRPQPRYYVTVPTYVLATCRRLLPWRWLDRLLVKLGAMR</sequence>
<evidence type="ECO:0000313" key="6">
    <source>
        <dbReference type="Proteomes" id="UP000005695"/>
    </source>
</evidence>
<dbReference type="GO" id="GO:0016491">
    <property type="term" value="F:oxidoreductase activity"/>
    <property type="evidence" value="ECO:0007669"/>
    <property type="project" value="UniProtKB-KW"/>
</dbReference>
<dbReference type="EMBL" id="AAEW02000012">
    <property type="protein sequence ID" value="EAT15303.1"/>
    <property type="molecule type" value="Genomic_DNA"/>
</dbReference>
<proteinExistence type="inferred from homology"/>
<dbReference type="PRINTS" id="PR00080">
    <property type="entry name" value="SDRFAMILY"/>
</dbReference>
<gene>
    <name evidence="5" type="ORF">Dace_1272</name>
</gene>
<dbReference type="Proteomes" id="UP000005695">
    <property type="component" value="Unassembled WGS sequence"/>
</dbReference>
<dbReference type="InterPro" id="IPR036291">
    <property type="entry name" value="NAD(P)-bd_dom_sf"/>
</dbReference>
<dbReference type="InterPro" id="IPR020904">
    <property type="entry name" value="Sc_DH/Rdtase_CS"/>
</dbReference>
<keyword evidence="2" id="KW-0560">Oxidoreductase</keyword>
<protein>
    <submittedName>
        <fullName evidence="5">Short-chain dehydrogenase/reductase SDR</fullName>
    </submittedName>
</protein>
<dbReference type="PROSITE" id="PS00061">
    <property type="entry name" value="ADH_SHORT"/>
    <property type="match status" value="1"/>
</dbReference>
<evidence type="ECO:0000256" key="1">
    <source>
        <dbReference type="ARBA" id="ARBA00006484"/>
    </source>
</evidence>
<reference evidence="5" key="2">
    <citation type="submission" date="2006-05" db="EMBL/GenBank/DDBJ databases">
        <title>Sequencing of the draft genome and assembly of Desulfuromonas acetoxidans DSM 684.</title>
        <authorList>
            <consortium name="US DOE Joint Genome Institute (JGI-PGF)"/>
            <person name="Copeland A."/>
            <person name="Lucas S."/>
            <person name="Lapidus A."/>
            <person name="Barry K."/>
            <person name="Detter J.C."/>
            <person name="Glavina del Rio T."/>
            <person name="Hammon N."/>
            <person name="Israni S."/>
            <person name="Dalin E."/>
            <person name="Tice H."/>
            <person name="Bruce D."/>
            <person name="Pitluck S."/>
            <person name="Richardson P."/>
        </authorList>
    </citation>
    <scope>NUCLEOTIDE SEQUENCE [LARGE SCALE GENOMIC DNA]</scope>
    <source>
        <strain evidence="5">DSM 684</strain>
    </source>
</reference>
<comment type="similarity">
    <text evidence="1 3">Belongs to the short-chain dehydrogenases/reductases (SDR) family.</text>
</comment>
<dbReference type="PANTHER" id="PTHR44169:SF6">
    <property type="entry name" value="NADPH-DEPENDENT 1-ACYLDIHYDROXYACETONE PHOSPHATE REDUCTASE"/>
    <property type="match status" value="1"/>
</dbReference>
<dbReference type="AlphaFoldDB" id="Q1JYA3"/>
<evidence type="ECO:0000256" key="2">
    <source>
        <dbReference type="ARBA" id="ARBA00023002"/>
    </source>
</evidence>
<dbReference type="Gene3D" id="3.40.50.720">
    <property type="entry name" value="NAD(P)-binding Rossmann-like Domain"/>
    <property type="match status" value="1"/>
</dbReference>
<accession>Q1JYA3</accession>